<sequence>MKSIKKIAGMIACCAIISMITCTVAVAEQSTSLYSTVLGPGNMELGINQRFRYEYLDEYNIKKFGTGHDDNVLLSRTQLYLKYEMPQGPSFFLQGQDSRFWFSDDINKDDYIQQCPYYNDFDLRQAYIEWRKIANTELGFKAGRQTIGYGDGRIFAGGSWGNVGRHLWDAVIINYATEKVKFNFIYGQKILFDWNEFDGDHYDYDVYSLYVQTKPVSGHVIDLFYVLKNNDDSANGKDELTVHTVGFYGKGKWRQLDYNATAAYQFGEDGPDDIAAYMMHAQMGYTLPHRFQPRLSAGYTIGSGDDDPNDGDKKTYDGVFGGIASYYGRMNLFSGSNLEDLQAGISIKPCKGVSVSLDYHWFSLAEKKDAWYYCNNKAMRKDNTGSSGSDLGQELDLICKYKVNPHLELMAGYAFFVPGSFAENTGSSEDAHWGFSQVTISF</sequence>
<dbReference type="Gene3D" id="2.40.160.100">
    <property type="match status" value="1"/>
</dbReference>
<evidence type="ECO:0000313" key="4">
    <source>
        <dbReference type="Proteomes" id="UP000199608"/>
    </source>
</evidence>
<dbReference type="RefSeq" id="WP_092235279.1">
    <property type="nucleotide sequence ID" value="NZ_FNLL01000008.1"/>
</dbReference>
<evidence type="ECO:0000313" key="3">
    <source>
        <dbReference type="EMBL" id="SDU41516.1"/>
    </source>
</evidence>
<dbReference type="Proteomes" id="UP000199608">
    <property type="component" value="Unassembled WGS sequence"/>
</dbReference>
<keyword evidence="1" id="KW-0732">Signal</keyword>
<organism evidence="3 4">
    <name type="scientific">Desulfobacula phenolica</name>
    <dbReference type="NCBI Taxonomy" id="90732"/>
    <lineage>
        <taxon>Bacteria</taxon>
        <taxon>Pseudomonadati</taxon>
        <taxon>Thermodesulfobacteriota</taxon>
        <taxon>Desulfobacteria</taxon>
        <taxon>Desulfobacterales</taxon>
        <taxon>Desulfobacteraceae</taxon>
        <taxon>Desulfobacula</taxon>
    </lineage>
</organism>
<dbReference type="EMBL" id="FNLL01000008">
    <property type="protein sequence ID" value="SDU41516.1"/>
    <property type="molecule type" value="Genomic_DNA"/>
</dbReference>
<protein>
    <submittedName>
        <fullName evidence="3">Alginate export</fullName>
    </submittedName>
</protein>
<keyword evidence="4" id="KW-1185">Reference proteome</keyword>
<accession>A0A1H2IC49</accession>
<name>A0A1H2IC49_9BACT</name>
<feature type="signal peptide" evidence="1">
    <location>
        <begin position="1"/>
        <end position="27"/>
    </location>
</feature>
<dbReference type="InterPro" id="IPR053728">
    <property type="entry name" value="Alginate_Permeability_Chnl"/>
</dbReference>
<evidence type="ECO:0000259" key="2">
    <source>
        <dbReference type="Pfam" id="PF13372"/>
    </source>
</evidence>
<evidence type="ECO:0000256" key="1">
    <source>
        <dbReference type="SAM" id="SignalP"/>
    </source>
</evidence>
<dbReference type="Pfam" id="PF13372">
    <property type="entry name" value="Alginate_exp"/>
    <property type="match status" value="1"/>
</dbReference>
<proteinExistence type="predicted"/>
<dbReference type="AlphaFoldDB" id="A0A1H2IC49"/>
<feature type="domain" description="Alginate export" evidence="2">
    <location>
        <begin position="44"/>
        <end position="429"/>
    </location>
</feature>
<gene>
    <name evidence="3" type="ORF">SAMN04487931_10861</name>
</gene>
<dbReference type="InterPro" id="IPR025388">
    <property type="entry name" value="Alginate_export_dom"/>
</dbReference>
<feature type="chain" id="PRO_5011702107" evidence="1">
    <location>
        <begin position="28"/>
        <end position="442"/>
    </location>
</feature>
<reference evidence="4" key="1">
    <citation type="submission" date="2016-10" db="EMBL/GenBank/DDBJ databases">
        <authorList>
            <person name="Varghese N."/>
            <person name="Submissions S."/>
        </authorList>
    </citation>
    <scope>NUCLEOTIDE SEQUENCE [LARGE SCALE GENOMIC DNA]</scope>
    <source>
        <strain evidence="4">DSM 3384</strain>
    </source>
</reference>